<dbReference type="InterPro" id="IPR029063">
    <property type="entry name" value="SAM-dependent_MTases_sf"/>
</dbReference>
<dbReference type="Proteomes" id="UP000536275">
    <property type="component" value="Unassembled WGS sequence"/>
</dbReference>
<dbReference type="EC" id="2.1.1.233" evidence="3 8"/>
<evidence type="ECO:0000256" key="3">
    <source>
        <dbReference type="ARBA" id="ARBA00012834"/>
    </source>
</evidence>
<keyword evidence="7 8" id="KW-0949">S-adenosyl-L-methionine</keyword>
<dbReference type="GO" id="GO:0032259">
    <property type="term" value="P:methylation"/>
    <property type="evidence" value="ECO:0007669"/>
    <property type="project" value="UniProtKB-KW"/>
</dbReference>
<organism evidence="10 11">
    <name type="scientific">Candida albicans</name>
    <name type="common">Yeast</name>
    <dbReference type="NCBI Taxonomy" id="5476"/>
    <lineage>
        <taxon>Eukaryota</taxon>
        <taxon>Fungi</taxon>
        <taxon>Dikarya</taxon>
        <taxon>Ascomycota</taxon>
        <taxon>Saccharomycotina</taxon>
        <taxon>Pichiomycetes</taxon>
        <taxon>Debaryomycetaceae</taxon>
        <taxon>Candida/Lodderomyces clade</taxon>
        <taxon>Candida</taxon>
    </lineage>
</organism>
<dbReference type="SUPFAM" id="SSF53335">
    <property type="entry name" value="S-adenosyl-L-methionine-dependent methyltransferases"/>
    <property type="match status" value="1"/>
</dbReference>
<evidence type="ECO:0000256" key="2">
    <source>
        <dbReference type="ARBA" id="ARBA00010703"/>
    </source>
</evidence>
<evidence type="ECO:0000256" key="9">
    <source>
        <dbReference type="PIRSR" id="PIRSR016305-1"/>
    </source>
</evidence>
<evidence type="ECO:0000313" key="11">
    <source>
        <dbReference type="Proteomes" id="UP000536275"/>
    </source>
</evidence>
<feature type="binding site" evidence="9">
    <location>
        <begin position="202"/>
        <end position="203"/>
    </location>
    <ligand>
        <name>S-adenosyl-L-methionine</name>
        <dbReference type="ChEBI" id="CHEBI:59789"/>
    </ligand>
</feature>
<proteinExistence type="inferred from homology"/>
<evidence type="ECO:0000256" key="7">
    <source>
        <dbReference type="ARBA" id="ARBA00022691"/>
    </source>
</evidence>
<dbReference type="AlphaFoldDB" id="A0A8H6BYC4"/>
<sequence>MKNKYQSNWQEIIMYNVITTRSPGQVSRATDLDALSCKYSINRNLYLNPPDEFVKDLVESYQRYLQYCVGYTGLSSSRALKGLFQEKKMPIINRGSYLRTRAIDQVVNKFIGEFKDRCQIVSLGSGSDTRAFQIFKSHANVIYHEIDFPESAKVKKLAILQNPVIRELVGTNETSPLINNKEQFESYSSELHTEKYHLHGIDLRTLKKPDSQIKGFQPEVPTLVISECVLCYLSPDEYQRTMNYWTEIADQNYMGFLIYEPMSLNDQFGETMTLNLQSRGLNLQTFSKYPDLISRKKFLEESCHLKNLRLTDMSYIGGYKVSQDGREWIDHKEMGRINKLEMIDEIEEIRLLLEHYCLIYGEYTEEKTLNFKGIDTWSWILS</sequence>
<dbReference type="PIRSF" id="PIRSF016305">
    <property type="entry name" value="LCM_mtfrase"/>
    <property type="match status" value="1"/>
</dbReference>
<evidence type="ECO:0000256" key="1">
    <source>
        <dbReference type="ARBA" id="ARBA00000724"/>
    </source>
</evidence>
<reference evidence="10 11" key="1">
    <citation type="submission" date="2020-03" db="EMBL/GenBank/DDBJ databases">
        <title>FDA dAtabase for Regulatory Grade micrObial Sequences (FDA-ARGOS): Supporting development and validation of Infectious Disease Dx tests.</title>
        <authorList>
            <person name="Campos J."/>
            <person name="Goldberg B."/>
            <person name="Tallon L."/>
            <person name="Sadzewicz L."/>
            <person name="Vavikolanu K."/>
            <person name="Mehta A."/>
            <person name="Aluvathingal J."/>
            <person name="Nadendla S."/>
            <person name="Nandy P."/>
            <person name="Geyer C."/>
            <person name="Yan Y."/>
            <person name="Sichtig H."/>
        </authorList>
    </citation>
    <scope>NUCLEOTIDE SEQUENCE [LARGE SCALE GENOMIC DNA]</scope>
    <source>
        <strain evidence="10 11">FDAARGOS_656</strain>
    </source>
</reference>
<name>A0A8H6BYC4_CANAX</name>
<dbReference type="GO" id="GO:0018423">
    <property type="term" value="F:protein C-terminal leucine carboxyl O-methyltransferase activity"/>
    <property type="evidence" value="ECO:0007669"/>
    <property type="project" value="UniProtKB-EC"/>
</dbReference>
<comment type="caution">
    <text evidence="10">The sequence shown here is derived from an EMBL/GenBank/DDBJ whole genome shotgun (WGS) entry which is preliminary data.</text>
</comment>
<comment type="similarity">
    <text evidence="2 8">Belongs to the methyltransferase superfamily. LCMT family.</text>
</comment>
<protein>
    <recommendedName>
        <fullName evidence="4 8">Leucine carboxyl methyltransferase 1</fullName>
        <ecNumber evidence="3 8">2.1.1.233</ecNumber>
    </recommendedName>
</protein>
<gene>
    <name evidence="10" type="ORF">FOB64_004039</name>
</gene>
<dbReference type="PANTHER" id="PTHR13600:SF21">
    <property type="entry name" value="LEUCINE CARBOXYL METHYLTRANSFERASE 1"/>
    <property type="match status" value="1"/>
</dbReference>
<evidence type="ECO:0000256" key="8">
    <source>
        <dbReference type="PIRNR" id="PIRNR016305"/>
    </source>
</evidence>
<evidence type="ECO:0000313" key="10">
    <source>
        <dbReference type="EMBL" id="KAF6066557.1"/>
    </source>
</evidence>
<accession>A0A8H6BYC4</accession>
<evidence type="ECO:0000256" key="4">
    <source>
        <dbReference type="ARBA" id="ARBA00017497"/>
    </source>
</evidence>
<feature type="binding site" evidence="9">
    <location>
        <position position="124"/>
    </location>
    <ligand>
        <name>S-adenosyl-L-methionine</name>
        <dbReference type="ChEBI" id="CHEBI:59789"/>
    </ligand>
</feature>
<dbReference type="EMBL" id="JABWAD010000055">
    <property type="protein sequence ID" value="KAF6066557.1"/>
    <property type="molecule type" value="Genomic_DNA"/>
</dbReference>
<dbReference type="Gene3D" id="3.40.50.150">
    <property type="entry name" value="Vaccinia Virus protein VP39"/>
    <property type="match status" value="1"/>
</dbReference>
<dbReference type="InterPro" id="IPR016651">
    <property type="entry name" value="LCMT1"/>
</dbReference>
<evidence type="ECO:0000256" key="6">
    <source>
        <dbReference type="ARBA" id="ARBA00022679"/>
    </source>
</evidence>
<keyword evidence="5 8" id="KW-0489">Methyltransferase</keyword>
<comment type="function">
    <text evidence="8">Methylates the carboxyl group of the C-terminal leucine residue of protein phosphatase 2A catalytic subunits to form alpha-leucine ester residues.</text>
</comment>
<feature type="binding site" evidence="9">
    <location>
        <position position="227"/>
    </location>
    <ligand>
        <name>S-adenosyl-L-methionine</name>
        <dbReference type="ChEBI" id="CHEBI:59789"/>
    </ligand>
</feature>
<comment type="catalytic activity">
    <reaction evidence="1 8">
        <text>[phosphatase 2A protein]-C-terminal L-leucine + S-adenosyl-L-methionine = [phosphatase 2A protein]-C-terminal L-leucine methyl ester + S-adenosyl-L-homocysteine</text>
        <dbReference type="Rhea" id="RHEA:48544"/>
        <dbReference type="Rhea" id="RHEA-COMP:12134"/>
        <dbReference type="Rhea" id="RHEA-COMP:12135"/>
        <dbReference type="ChEBI" id="CHEBI:57856"/>
        <dbReference type="ChEBI" id="CHEBI:59789"/>
        <dbReference type="ChEBI" id="CHEBI:90516"/>
        <dbReference type="ChEBI" id="CHEBI:90517"/>
        <dbReference type="EC" id="2.1.1.233"/>
    </reaction>
</comment>
<feature type="binding site" evidence="9">
    <location>
        <position position="99"/>
    </location>
    <ligand>
        <name>S-adenosyl-L-methionine</name>
        <dbReference type="ChEBI" id="CHEBI:59789"/>
    </ligand>
</feature>
<evidence type="ECO:0000256" key="5">
    <source>
        <dbReference type="ARBA" id="ARBA00022603"/>
    </source>
</evidence>
<keyword evidence="6 8" id="KW-0808">Transferase</keyword>
<dbReference type="PANTHER" id="PTHR13600">
    <property type="entry name" value="LEUCINE CARBOXYL METHYLTRANSFERASE"/>
    <property type="match status" value="1"/>
</dbReference>
<dbReference type="InterPro" id="IPR007213">
    <property type="entry name" value="Ppm1/Ppm2/Tcmp"/>
</dbReference>
<dbReference type="Pfam" id="PF04072">
    <property type="entry name" value="LCM"/>
    <property type="match status" value="1"/>
</dbReference>